<name>A0A6C0IW34_9ZZZZ</name>
<proteinExistence type="predicted"/>
<organism evidence="2">
    <name type="scientific">viral metagenome</name>
    <dbReference type="NCBI Taxonomy" id="1070528"/>
    <lineage>
        <taxon>unclassified sequences</taxon>
        <taxon>metagenomes</taxon>
        <taxon>organismal metagenomes</taxon>
    </lineage>
</organism>
<evidence type="ECO:0000313" key="2">
    <source>
        <dbReference type="EMBL" id="QHT95743.1"/>
    </source>
</evidence>
<protein>
    <submittedName>
        <fullName evidence="2">Uncharacterized protein</fullName>
    </submittedName>
</protein>
<feature type="region of interest" description="Disordered" evidence="1">
    <location>
        <begin position="1"/>
        <end position="31"/>
    </location>
</feature>
<evidence type="ECO:0000256" key="1">
    <source>
        <dbReference type="SAM" id="MobiDB-lite"/>
    </source>
</evidence>
<accession>A0A6C0IW34</accession>
<feature type="compositionally biased region" description="Basic residues" evidence="1">
    <location>
        <begin position="85"/>
        <end position="99"/>
    </location>
</feature>
<feature type="compositionally biased region" description="Basic residues" evidence="1">
    <location>
        <begin position="1"/>
        <end position="19"/>
    </location>
</feature>
<dbReference type="EMBL" id="MN740245">
    <property type="protein sequence ID" value="QHT95743.1"/>
    <property type="molecule type" value="Genomic_DNA"/>
</dbReference>
<reference evidence="2" key="1">
    <citation type="journal article" date="2020" name="Nature">
        <title>Giant virus diversity and host interactions through global metagenomics.</title>
        <authorList>
            <person name="Schulz F."/>
            <person name="Roux S."/>
            <person name="Paez-Espino D."/>
            <person name="Jungbluth S."/>
            <person name="Walsh D.A."/>
            <person name="Denef V.J."/>
            <person name="McMahon K.D."/>
            <person name="Konstantinidis K.T."/>
            <person name="Eloe-Fadrosh E.A."/>
            <person name="Kyrpides N.C."/>
            <person name="Woyke T."/>
        </authorList>
    </citation>
    <scope>NUCLEOTIDE SEQUENCE</scope>
    <source>
        <strain evidence="2">GVMAG-M-3300024301-20</strain>
    </source>
</reference>
<feature type="region of interest" description="Disordered" evidence="1">
    <location>
        <begin position="70"/>
        <end position="104"/>
    </location>
</feature>
<sequence length="133" mass="14476">MAKTRHMRKRGRGSRKRGHKGGDLAGNPASAWGWGLGTAGNGWTQFMDTLTLQPGQNIAAAKSNVLVPVGRPNANEPLQSVKMNGGRRRKHSRRSRSRKGGNWGVVLNQAAAPLALLGANQYFGKRSKRSRKH</sequence>
<dbReference type="AlphaFoldDB" id="A0A6C0IW34"/>